<evidence type="ECO:0000313" key="4">
    <source>
        <dbReference type="Proteomes" id="UP000267870"/>
    </source>
</evidence>
<evidence type="ECO:0000313" key="3">
    <source>
        <dbReference type="EMBL" id="RSI92919.1"/>
    </source>
</evidence>
<dbReference type="RefSeq" id="WP_125452712.1">
    <property type="nucleotide sequence ID" value="NZ_RJNZ01000005.1"/>
</dbReference>
<feature type="coiled-coil region" evidence="1">
    <location>
        <begin position="116"/>
        <end position="164"/>
    </location>
</feature>
<proteinExistence type="predicted"/>
<keyword evidence="2" id="KW-1133">Transmembrane helix</keyword>
<sequence>MAQISTSLIKFLLVYDISKLDDNKIIKTLQDNLSKENLAIPYDYIADYVYQNENSNELNEKLNKNIDYLSTTIEADDTARKSILDKNLKKISSNYSLSQVQKSYISKVAREVEQGLKNVNTQLNQVNTLLQGAQKQSEDSNKILEEAQTQLNQVNTLLQGAQKQSEDSNKILKVVQKQSNEIEQTKSSIYTDFIAILGIFSAFVFVMFGGIDIARAVFDIGDDLLNMDLSRMITISCLMLIGVITLLYSLLLWIARITNKEIGRCMSSKCEVRCEHKWKHLFLRHSFYFSLIIILAIITFISYNYR</sequence>
<protein>
    <submittedName>
        <fullName evidence="3">Uncharacterized protein</fullName>
    </submittedName>
</protein>
<keyword evidence="1" id="KW-0175">Coiled coil</keyword>
<feature type="transmembrane region" description="Helical" evidence="2">
    <location>
        <begin position="231"/>
        <end position="254"/>
    </location>
</feature>
<dbReference type="AlphaFoldDB" id="A0A428DFL2"/>
<feature type="transmembrane region" description="Helical" evidence="2">
    <location>
        <begin position="287"/>
        <end position="305"/>
    </location>
</feature>
<comment type="caution">
    <text evidence="3">The sequence shown here is derived from an EMBL/GenBank/DDBJ whole genome shotgun (WGS) entry which is preliminary data.</text>
</comment>
<dbReference type="Proteomes" id="UP000267870">
    <property type="component" value="Unassembled WGS sequence"/>
</dbReference>
<dbReference type="EMBL" id="RJNZ01000005">
    <property type="protein sequence ID" value="RSI92919.1"/>
    <property type="molecule type" value="Genomic_DNA"/>
</dbReference>
<keyword evidence="2" id="KW-0472">Membrane</keyword>
<gene>
    <name evidence="3" type="ORF">D8845_05005</name>
</gene>
<reference evidence="3 4" key="1">
    <citation type="submission" date="2018-11" db="EMBL/GenBank/DDBJ databases">
        <title>Species Designations Belie Phenotypic and Genotypic Heterogeneity in Oral Streptococci.</title>
        <authorList>
            <person name="Velsko I."/>
        </authorList>
    </citation>
    <scope>NUCLEOTIDE SEQUENCE [LARGE SCALE GENOMIC DNA]</scope>
    <source>
        <strain evidence="3 4">BCC55</strain>
    </source>
</reference>
<evidence type="ECO:0000256" key="2">
    <source>
        <dbReference type="SAM" id="Phobius"/>
    </source>
</evidence>
<name>A0A428DFL2_STRMT</name>
<feature type="transmembrane region" description="Helical" evidence="2">
    <location>
        <begin position="189"/>
        <end position="211"/>
    </location>
</feature>
<organism evidence="3 4">
    <name type="scientific">Streptococcus mitis</name>
    <dbReference type="NCBI Taxonomy" id="28037"/>
    <lineage>
        <taxon>Bacteria</taxon>
        <taxon>Bacillati</taxon>
        <taxon>Bacillota</taxon>
        <taxon>Bacilli</taxon>
        <taxon>Lactobacillales</taxon>
        <taxon>Streptococcaceae</taxon>
        <taxon>Streptococcus</taxon>
        <taxon>Streptococcus mitis group</taxon>
    </lineage>
</organism>
<evidence type="ECO:0000256" key="1">
    <source>
        <dbReference type="SAM" id="Coils"/>
    </source>
</evidence>
<accession>A0A428DFL2</accession>
<keyword evidence="2" id="KW-0812">Transmembrane</keyword>